<gene>
    <name evidence="2" type="ORF">JM93_01788</name>
</gene>
<keyword evidence="3" id="KW-1185">Reference proteome</keyword>
<organism evidence="2 3">
    <name type="scientific">Roseibium hamelinense</name>
    <dbReference type="NCBI Taxonomy" id="150831"/>
    <lineage>
        <taxon>Bacteria</taxon>
        <taxon>Pseudomonadati</taxon>
        <taxon>Pseudomonadota</taxon>
        <taxon>Alphaproteobacteria</taxon>
        <taxon>Hyphomicrobiales</taxon>
        <taxon>Stappiaceae</taxon>
        <taxon>Roseibium</taxon>
    </lineage>
</organism>
<evidence type="ECO:0000313" key="2">
    <source>
        <dbReference type="EMBL" id="TWI89584.1"/>
    </source>
</evidence>
<accession>A0A562T8M4</accession>
<sequence>MPKYGEKRAAHIQKMCFLASAPRKQKSAEADDAKQVPPKAGK</sequence>
<feature type="region of interest" description="Disordered" evidence="1">
    <location>
        <begin position="20"/>
        <end position="42"/>
    </location>
</feature>
<dbReference type="EMBL" id="VLLF01000003">
    <property type="protein sequence ID" value="TWI89584.1"/>
    <property type="molecule type" value="Genomic_DNA"/>
</dbReference>
<evidence type="ECO:0000313" key="3">
    <source>
        <dbReference type="Proteomes" id="UP000320593"/>
    </source>
</evidence>
<proteinExistence type="predicted"/>
<name>A0A562T8M4_9HYPH</name>
<protein>
    <submittedName>
        <fullName evidence="2">Uncharacterized protein</fullName>
    </submittedName>
</protein>
<comment type="caution">
    <text evidence="2">The sequence shown here is derived from an EMBL/GenBank/DDBJ whole genome shotgun (WGS) entry which is preliminary data.</text>
</comment>
<reference evidence="2 3" key="1">
    <citation type="submission" date="2019-07" db="EMBL/GenBank/DDBJ databases">
        <title>Genomic Encyclopedia of Archaeal and Bacterial Type Strains, Phase II (KMG-II): from individual species to whole genera.</title>
        <authorList>
            <person name="Goeker M."/>
        </authorList>
    </citation>
    <scope>NUCLEOTIDE SEQUENCE [LARGE SCALE GENOMIC DNA]</scope>
    <source>
        <strain evidence="2 3">ATCC BAA-252</strain>
    </source>
</reference>
<evidence type="ECO:0000256" key="1">
    <source>
        <dbReference type="SAM" id="MobiDB-lite"/>
    </source>
</evidence>
<dbReference type="Proteomes" id="UP000320593">
    <property type="component" value="Unassembled WGS sequence"/>
</dbReference>
<dbReference type="AlphaFoldDB" id="A0A562T8M4"/>